<proteinExistence type="predicted"/>
<protein>
    <submittedName>
        <fullName evidence="1">Uncharacterized protein</fullName>
    </submittedName>
</protein>
<accession>A0ABM7ZDZ7</accession>
<sequence length="532" mass="59916">MVASCHVVTAEASSEFVNGSTIKVMTAENRAMDGNEEMVIFRKGTAEGKPEAEKVKLKITNEFKPKPRDEYKLSGPIYKWDGKEGALSYDEKGKEEMEFTTTEKSWGKEFKIKGSIEYKDIPLDPKNKEELANQEGPAKADIKAVSPVVKVKSVTFRHGKENSSLPVAEDAEGKLVPTPEYQADAGDKETAILYAAESTPVIQVCFDVKPAGLKMKDVEIKGEVGKGKESILKALTMEEADNQNFDANSKIPFKAAKLDKKVALGGVSHEFEITYKDVQLINKPDYSVEKAYVVLKKPVGSWTKKTPWKKVLQFFIEECNTKGIDKDHDIICKVKWKVGSNKYNEVGVVYVNVGYNKYDINLSNFLEDTNQKTNCSDVATLTGLCSNFHGIDLKVRKCMPFLNWEYHAYNKLGDKIYDARFPPGDGTKNEEQFYNQVGIDEKSKGEKGHYVQLREVDINNNFIGEAFFWEVPFSYIKKQTPASAMKVIKEDIPKYEGRRIRVVGTKIRDGVEVPAKAKFLLEDIKIENLEIK</sequence>
<dbReference type="EMBL" id="AP025943">
    <property type="protein sequence ID" value="BDL42877.1"/>
    <property type="molecule type" value="Genomic_DNA"/>
</dbReference>
<reference evidence="1" key="1">
    <citation type="submission" date="2022-06" db="EMBL/GenBank/DDBJ databases">
        <title>Akkermansia biwalacus sp. nov., an anaerobic mucin-degrading bacterium isolated from human intestine.</title>
        <authorList>
            <person name="Kobayashi Y."/>
            <person name="Inoue S."/>
            <person name="Kawahara T."/>
            <person name="Kohda N."/>
        </authorList>
    </citation>
    <scope>NUCLEOTIDE SEQUENCE</scope>
    <source>
        <strain evidence="1">WON2089</strain>
    </source>
</reference>
<keyword evidence="2" id="KW-1185">Reference proteome</keyword>
<evidence type="ECO:0000313" key="1">
    <source>
        <dbReference type="EMBL" id="BDL42877.1"/>
    </source>
</evidence>
<name>A0ABM7ZDZ7_9BACT</name>
<gene>
    <name evidence="1" type="ORF">Abiwalacus_04510</name>
</gene>
<evidence type="ECO:0000313" key="2">
    <source>
        <dbReference type="Proteomes" id="UP001062263"/>
    </source>
</evidence>
<dbReference type="Proteomes" id="UP001062263">
    <property type="component" value="Chromosome"/>
</dbReference>
<organism evidence="1 2">
    <name type="scientific">Akkermansia biwaensis</name>
    <dbReference type="NCBI Taxonomy" id="2946555"/>
    <lineage>
        <taxon>Bacteria</taxon>
        <taxon>Pseudomonadati</taxon>
        <taxon>Verrucomicrobiota</taxon>
        <taxon>Verrucomicrobiia</taxon>
        <taxon>Verrucomicrobiales</taxon>
        <taxon>Akkermansiaceae</taxon>
        <taxon>Akkermansia</taxon>
    </lineage>
</organism>